<dbReference type="PANTHER" id="PTHR15503">
    <property type="entry name" value="LDOC1 RELATED"/>
    <property type="match status" value="1"/>
</dbReference>
<dbReference type="InterPro" id="IPR032567">
    <property type="entry name" value="RTL1-rel"/>
</dbReference>
<evidence type="ECO:0000313" key="2">
    <source>
        <dbReference type="EMBL" id="KAA3487864.1"/>
    </source>
</evidence>
<evidence type="ECO:0000256" key="1">
    <source>
        <dbReference type="SAM" id="MobiDB-lite"/>
    </source>
</evidence>
<feature type="compositionally biased region" description="Gly residues" evidence="1">
    <location>
        <begin position="38"/>
        <end position="56"/>
    </location>
</feature>
<reference evidence="3" key="1">
    <citation type="journal article" date="2019" name="Plant Biotechnol. J.">
        <title>Genome sequencing of the Australian wild diploid species Gossypium australe highlights disease resistance and delayed gland morphogenesis.</title>
        <authorList>
            <person name="Cai Y."/>
            <person name="Cai X."/>
            <person name="Wang Q."/>
            <person name="Wang P."/>
            <person name="Zhang Y."/>
            <person name="Cai C."/>
            <person name="Xu Y."/>
            <person name="Wang K."/>
            <person name="Zhou Z."/>
            <person name="Wang C."/>
            <person name="Geng S."/>
            <person name="Li B."/>
            <person name="Dong Q."/>
            <person name="Hou Y."/>
            <person name="Wang H."/>
            <person name="Ai P."/>
            <person name="Liu Z."/>
            <person name="Yi F."/>
            <person name="Sun M."/>
            <person name="An G."/>
            <person name="Cheng J."/>
            <person name="Zhang Y."/>
            <person name="Shi Q."/>
            <person name="Xie Y."/>
            <person name="Shi X."/>
            <person name="Chang Y."/>
            <person name="Huang F."/>
            <person name="Chen Y."/>
            <person name="Hong S."/>
            <person name="Mi L."/>
            <person name="Sun Q."/>
            <person name="Zhang L."/>
            <person name="Zhou B."/>
            <person name="Peng R."/>
            <person name="Zhang X."/>
            <person name="Liu F."/>
        </authorList>
    </citation>
    <scope>NUCLEOTIDE SEQUENCE [LARGE SCALE GENOMIC DNA]</scope>
    <source>
        <strain evidence="3">cv. PA1801</strain>
    </source>
</reference>
<gene>
    <name evidence="2" type="ORF">EPI10_031663</name>
</gene>
<dbReference type="EMBL" id="SMMG02000001">
    <property type="protein sequence ID" value="KAA3487864.1"/>
    <property type="molecule type" value="Genomic_DNA"/>
</dbReference>
<accession>A0A5B6X3K7</accession>
<organism evidence="2 3">
    <name type="scientific">Gossypium australe</name>
    <dbReference type="NCBI Taxonomy" id="47621"/>
    <lineage>
        <taxon>Eukaryota</taxon>
        <taxon>Viridiplantae</taxon>
        <taxon>Streptophyta</taxon>
        <taxon>Embryophyta</taxon>
        <taxon>Tracheophyta</taxon>
        <taxon>Spermatophyta</taxon>
        <taxon>Magnoliopsida</taxon>
        <taxon>eudicotyledons</taxon>
        <taxon>Gunneridae</taxon>
        <taxon>Pentapetalae</taxon>
        <taxon>rosids</taxon>
        <taxon>malvids</taxon>
        <taxon>Malvales</taxon>
        <taxon>Malvaceae</taxon>
        <taxon>Malvoideae</taxon>
        <taxon>Gossypium</taxon>
    </lineage>
</organism>
<dbReference type="CDD" id="cd00303">
    <property type="entry name" value="retropepsin_like"/>
    <property type="match status" value="1"/>
</dbReference>
<dbReference type="SUPFAM" id="SSF50630">
    <property type="entry name" value="Acid proteases"/>
    <property type="match status" value="1"/>
</dbReference>
<keyword evidence="3" id="KW-1185">Reference proteome</keyword>
<dbReference type="Pfam" id="PF08284">
    <property type="entry name" value="RVP_2"/>
    <property type="match status" value="1"/>
</dbReference>
<feature type="region of interest" description="Disordered" evidence="1">
    <location>
        <begin position="1"/>
        <end position="62"/>
    </location>
</feature>
<dbReference type="Proteomes" id="UP000325315">
    <property type="component" value="Unassembled WGS sequence"/>
</dbReference>
<feature type="compositionally biased region" description="Low complexity" evidence="1">
    <location>
        <begin position="24"/>
        <end position="36"/>
    </location>
</feature>
<dbReference type="AlphaFoldDB" id="A0A5B6X3K7"/>
<protein>
    <recommendedName>
        <fullName evidence="4">DNA/RNA polymerases superfamily protein</fullName>
    </recommendedName>
</protein>
<dbReference type="InterPro" id="IPR021109">
    <property type="entry name" value="Peptidase_aspartic_dom_sf"/>
</dbReference>
<proteinExistence type="predicted"/>
<dbReference type="OrthoDB" id="1749844at2759"/>
<name>A0A5B6X3K7_9ROSI</name>
<dbReference type="Gene3D" id="2.40.70.10">
    <property type="entry name" value="Acid Proteases"/>
    <property type="match status" value="1"/>
</dbReference>
<evidence type="ECO:0008006" key="4">
    <source>
        <dbReference type="Google" id="ProtNLM"/>
    </source>
</evidence>
<feature type="compositionally biased region" description="Basic and acidic residues" evidence="1">
    <location>
        <begin position="1"/>
        <end position="13"/>
    </location>
</feature>
<sequence>MGQHVRECPRRPDQMQTTDGGNVQPLRGGQQPLRGRGPTRGGNRFGRGRGAPGRGAGNTNARQPGMVYAARCQEDGDVPDVITGTFLIHDVPCFALIDIGSTHSYVACNVSRTLDIHLELVDKEMSVLSPLGQSVIVNKLFRDVPLEVQGVVFPADLMELPFGEFDLILGMDWLVKHRVNLDCAAKRMVLKTSEDEEVIVIGERRDYLSNVISILRAEKLAFLAFVSISDAKELSVGDIRTVKEFPDVFPEEMSGLPLNHEVEFGIELIPGIAPVSIAPL</sequence>
<comment type="caution">
    <text evidence="2">The sequence shown here is derived from an EMBL/GenBank/DDBJ whole genome shotgun (WGS) entry which is preliminary data.</text>
</comment>
<dbReference type="PANTHER" id="PTHR15503:SF45">
    <property type="entry name" value="RNA-DIRECTED DNA POLYMERASE HOMOLOG"/>
    <property type="match status" value="1"/>
</dbReference>
<evidence type="ECO:0000313" key="3">
    <source>
        <dbReference type="Proteomes" id="UP000325315"/>
    </source>
</evidence>